<feature type="compositionally biased region" description="Basic and acidic residues" evidence="4">
    <location>
        <begin position="476"/>
        <end position="485"/>
    </location>
</feature>
<dbReference type="AlphaFoldDB" id="A0A316UP09"/>
<keyword evidence="2 3" id="KW-0040">ANK repeat</keyword>
<dbReference type="PROSITE" id="PS50088">
    <property type="entry name" value="ANK_REPEAT"/>
    <property type="match status" value="2"/>
</dbReference>
<name>A0A316UP09_9BASI</name>
<accession>A0A316UP09</accession>
<sequence length="587" mass="62703">MSPHIGDGPPSVRSSLLFDSHSLRRTAPPTPLLSSYHNQPRTFRRLQPDLEDVRRERSKVVAAVEHRDDDPRLMLGTKQNAIKSPPTVWKTPCSSTTISQRFRRAVINDDLSAARRLASYAQQLATTREDHGIQLESGGEESISSNRARRHQRANMGQVFSIRNVTSAPPTPSFSSSTNRRTATPSYPRGSVEAEAYLSHLTSLELAIMYNCSLAMMEWLLDMGHEEENLEYGWTRDEEQGRTVLHLAAIANRADVVALYCSYVNRVAGHGASRELVDLPAVGPPIPSTSPQGSTTPGLSPLGRTALHEAAMRGYDAVALVLLSRGGDPRRLDGYGNTALHYASAFGHLTTLQILMDAAANDDRHDNSDALSTSSSSDNLSSSLPEDATTALNAALFGSKNDGDFSAADYSYTLSDRAALEALGRKWFAESREREKRKKWERTMQNAESAAAANSFSSGLTGGGTPRPSSAAKGTKGGEGEKGKNETSAPSKTQRRGSTLDRLKSGAKEVVSGAAASIAAHSPRPRSPRPRSPKTGGGSPRGTSYSPPSSPSRRGGSSSGADATPMSVAPHPRLAAVAGPLTLPGGE</sequence>
<evidence type="ECO:0000256" key="3">
    <source>
        <dbReference type="PROSITE-ProRule" id="PRU00023"/>
    </source>
</evidence>
<dbReference type="OrthoDB" id="341259at2759"/>
<keyword evidence="6" id="KW-1185">Reference proteome</keyword>
<feature type="compositionally biased region" description="Basic residues" evidence="4">
    <location>
        <begin position="523"/>
        <end position="532"/>
    </location>
</feature>
<evidence type="ECO:0000256" key="4">
    <source>
        <dbReference type="SAM" id="MobiDB-lite"/>
    </source>
</evidence>
<keyword evidence="1" id="KW-0677">Repeat</keyword>
<dbReference type="EMBL" id="KZ819678">
    <property type="protein sequence ID" value="PWN24905.1"/>
    <property type="molecule type" value="Genomic_DNA"/>
</dbReference>
<dbReference type="InterPro" id="IPR002110">
    <property type="entry name" value="Ankyrin_rpt"/>
</dbReference>
<evidence type="ECO:0000313" key="5">
    <source>
        <dbReference type="EMBL" id="PWN24905.1"/>
    </source>
</evidence>
<dbReference type="PANTHER" id="PTHR24201">
    <property type="entry name" value="ANK_REP_REGION DOMAIN-CONTAINING PROTEIN"/>
    <property type="match status" value="1"/>
</dbReference>
<evidence type="ECO:0000313" key="6">
    <source>
        <dbReference type="Proteomes" id="UP000245884"/>
    </source>
</evidence>
<dbReference type="STRING" id="1569628.A0A316UP09"/>
<proteinExistence type="predicted"/>
<dbReference type="Pfam" id="PF12796">
    <property type="entry name" value="Ank_2"/>
    <property type="match status" value="1"/>
</dbReference>
<feature type="compositionally biased region" description="Basic and acidic residues" evidence="4">
    <location>
        <begin position="498"/>
        <end position="507"/>
    </location>
</feature>
<dbReference type="GeneID" id="37030349"/>
<dbReference type="Gene3D" id="1.25.40.20">
    <property type="entry name" value="Ankyrin repeat-containing domain"/>
    <property type="match status" value="1"/>
</dbReference>
<evidence type="ECO:0000256" key="2">
    <source>
        <dbReference type="ARBA" id="ARBA00023043"/>
    </source>
</evidence>
<dbReference type="SMART" id="SM00248">
    <property type="entry name" value="ANK"/>
    <property type="match status" value="4"/>
</dbReference>
<organism evidence="5 6">
    <name type="scientific">Jaminaea rosea</name>
    <dbReference type="NCBI Taxonomy" id="1569628"/>
    <lineage>
        <taxon>Eukaryota</taxon>
        <taxon>Fungi</taxon>
        <taxon>Dikarya</taxon>
        <taxon>Basidiomycota</taxon>
        <taxon>Ustilaginomycotina</taxon>
        <taxon>Exobasidiomycetes</taxon>
        <taxon>Microstromatales</taxon>
        <taxon>Microstromatales incertae sedis</taxon>
        <taxon>Jaminaea</taxon>
    </lineage>
</organism>
<feature type="repeat" description="ANK" evidence="3">
    <location>
        <begin position="335"/>
        <end position="367"/>
    </location>
</feature>
<dbReference type="GO" id="GO:0005634">
    <property type="term" value="C:nucleus"/>
    <property type="evidence" value="ECO:0007669"/>
    <property type="project" value="TreeGrafter"/>
</dbReference>
<dbReference type="RefSeq" id="XP_025359517.1">
    <property type="nucleotide sequence ID" value="XM_025508526.1"/>
</dbReference>
<dbReference type="SUPFAM" id="SSF48403">
    <property type="entry name" value="Ankyrin repeat"/>
    <property type="match status" value="1"/>
</dbReference>
<feature type="region of interest" description="Disordered" evidence="4">
    <location>
        <begin position="160"/>
        <end position="188"/>
    </location>
</feature>
<dbReference type="InterPro" id="IPR036770">
    <property type="entry name" value="Ankyrin_rpt-contain_sf"/>
</dbReference>
<feature type="compositionally biased region" description="Low complexity" evidence="4">
    <location>
        <begin position="541"/>
        <end position="560"/>
    </location>
</feature>
<reference evidence="5 6" key="1">
    <citation type="journal article" date="2018" name="Mol. Biol. Evol.">
        <title>Broad Genomic Sampling Reveals a Smut Pathogenic Ancestry of the Fungal Clade Ustilaginomycotina.</title>
        <authorList>
            <person name="Kijpornyongpan T."/>
            <person name="Mondo S.J."/>
            <person name="Barry K."/>
            <person name="Sandor L."/>
            <person name="Lee J."/>
            <person name="Lipzen A."/>
            <person name="Pangilinan J."/>
            <person name="LaButti K."/>
            <person name="Hainaut M."/>
            <person name="Henrissat B."/>
            <person name="Grigoriev I.V."/>
            <person name="Spatafora J.W."/>
            <person name="Aime M.C."/>
        </authorList>
    </citation>
    <scope>NUCLEOTIDE SEQUENCE [LARGE SCALE GENOMIC DNA]</scope>
    <source>
        <strain evidence="5 6">MCA 5214</strain>
    </source>
</reference>
<gene>
    <name evidence="5" type="ORF">BDZ90DRAFT_262762</name>
</gene>
<feature type="compositionally biased region" description="Low complexity" evidence="4">
    <location>
        <begin position="446"/>
        <end position="458"/>
    </location>
</feature>
<feature type="region of interest" description="Disordered" evidence="4">
    <location>
        <begin position="431"/>
        <end position="587"/>
    </location>
</feature>
<dbReference type="PROSITE" id="PS50297">
    <property type="entry name" value="ANK_REP_REGION"/>
    <property type="match status" value="2"/>
</dbReference>
<dbReference type="PANTHER" id="PTHR24201:SF16">
    <property type="entry name" value="ANKYRIN-1-LIKE-RELATED"/>
    <property type="match status" value="1"/>
</dbReference>
<protein>
    <submittedName>
        <fullName evidence="5">Ankyrin</fullName>
    </submittedName>
</protein>
<evidence type="ECO:0000256" key="1">
    <source>
        <dbReference type="ARBA" id="ARBA00022737"/>
    </source>
</evidence>
<dbReference type="InterPro" id="IPR050776">
    <property type="entry name" value="Ank_Repeat/CDKN_Inhibitor"/>
</dbReference>
<feature type="repeat" description="ANK" evidence="3">
    <location>
        <begin position="302"/>
        <end position="334"/>
    </location>
</feature>
<feature type="compositionally biased region" description="Low complexity" evidence="4">
    <location>
        <begin position="512"/>
        <end position="522"/>
    </location>
</feature>
<feature type="region of interest" description="Disordered" evidence="4">
    <location>
        <begin position="363"/>
        <end position="385"/>
    </location>
</feature>
<feature type="compositionally biased region" description="Low complexity" evidence="4">
    <location>
        <begin position="369"/>
        <end position="384"/>
    </location>
</feature>
<dbReference type="Proteomes" id="UP000245884">
    <property type="component" value="Unassembled WGS sequence"/>
</dbReference>